<dbReference type="SUPFAM" id="SSF81653">
    <property type="entry name" value="Calcium ATPase, transduction domain A"/>
    <property type="match status" value="1"/>
</dbReference>
<dbReference type="InterPro" id="IPR023298">
    <property type="entry name" value="ATPase_P-typ_TM_dom_sf"/>
</dbReference>
<evidence type="ECO:0000256" key="17">
    <source>
        <dbReference type="ARBA" id="ARBA00023034"/>
    </source>
</evidence>
<reference evidence="27" key="1">
    <citation type="submission" date="2025-08" db="UniProtKB">
        <authorList>
            <consortium name="Ensembl"/>
        </authorList>
    </citation>
    <scope>IDENTIFICATION</scope>
</reference>
<evidence type="ECO:0000256" key="24">
    <source>
        <dbReference type="RuleBase" id="RU362081"/>
    </source>
</evidence>
<feature type="transmembrane region" description="Helical" evidence="24">
    <location>
        <begin position="626"/>
        <end position="645"/>
    </location>
</feature>
<dbReference type="GO" id="GO:0005524">
    <property type="term" value="F:ATP binding"/>
    <property type="evidence" value="ECO:0007669"/>
    <property type="project" value="UniProtKB-UniRule"/>
</dbReference>
<dbReference type="GO" id="GO:0005507">
    <property type="term" value="F:copper ion binding"/>
    <property type="evidence" value="ECO:0007669"/>
    <property type="project" value="InterPro"/>
</dbReference>
<dbReference type="PRINTS" id="PR00942">
    <property type="entry name" value="CUATPASEI"/>
</dbReference>
<feature type="domain" description="HMA" evidence="26">
    <location>
        <begin position="536"/>
        <end position="602"/>
    </location>
</feature>
<evidence type="ECO:0000256" key="1">
    <source>
        <dbReference type="ARBA" id="ARBA00004166"/>
    </source>
</evidence>
<dbReference type="InterPro" id="IPR023299">
    <property type="entry name" value="ATPase_P-typ_cyto_dom_N"/>
</dbReference>
<evidence type="ECO:0000256" key="2">
    <source>
        <dbReference type="ARBA" id="ARBA00004603"/>
    </source>
</evidence>
<protein>
    <recommendedName>
        <fullName evidence="22">Copper-transporting ATPase 2</fullName>
        <ecNumber evidence="4">7.2.2.8</ecNumber>
    </recommendedName>
    <alternativeName>
        <fullName evidence="23">Copper pump 2</fullName>
    </alternativeName>
</protein>
<accession>A0A8B9F2P2</accession>
<keyword evidence="5" id="KW-0813">Transport</keyword>
<evidence type="ECO:0000313" key="28">
    <source>
        <dbReference type="Proteomes" id="UP000694522"/>
    </source>
</evidence>
<dbReference type="SUPFAM" id="SSF55008">
    <property type="entry name" value="HMA, heavy metal-associated domain"/>
    <property type="match status" value="6"/>
</dbReference>
<dbReference type="CDD" id="cd02094">
    <property type="entry name" value="P-type_ATPase_Cu-like"/>
    <property type="match status" value="1"/>
</dbReference>
<feature type="transmembrane region" description="Helical" evidence="24">
    <location>
        <begin position="665"/>
        <end position="687"/>
    </location>
</feature>
<keyword evidence="15 24" id="KW-1133">Transmembrane helix</keyword>
<dbReference type="InterPro" id="IPR006121">
    <property type="entry name" value="HMA_dom"/>
</dbReference>
<keyword evidence="19 24" id="KW-0472">Membrane</keyword>
<dbReference type="InterPro" id="IPR036412">
    <property type="entry name" value="HAD-like_sf"/>
</dbReference>
<dbReference type="NCBIfam" id="TIGR01525">
    <property type="entry name" value="ATPase-IB_hvy"/>
    <property type="match status" value="1"/>
</dbReference>
<evidence type="ECO:0000256" key="16">
    <source>
        <dbReference type="ARBA" id="ARBA00023008"/>
    </source>
</evidence>
<evidence type="ECO:0000256" key="20">
    <source>
        <dbReference type="ARBA" id="ARBA00049289"/>
    </source>
</evidence>
<evidence type="ECO:0000313" key="27">
    <source>
        <dbReference type="Ensembl" id="ENSACOP00000002797.1"/>
    </source>
</evidence>
<dbReference type="SUPFAM" id="SSF56784">
    <property type="entry name" value="HAD-like"/>
    <property type="match status" value="1"/>
</dbReference>
<evidence type="ECO:0000256" key="23">
    <source>
        <dbReference type="ARBA" id="ARBA00083608"/>
    </source>
</evidence>
<keyword evidence="18" id="KW-0406">Ion transport</keyword>
<dbReference type="GO" id="GO:0005770">
    <property type="term" value="C:late endosome"/>
    <property type="evidence" value="ECO:0007669"/>
    <property type="project" value="UniProtKB-SubCell"/>
</dbReference>
<feature type="domain" description="HMA" evidence="26">
    <location>
        <begin position="143"/>
        <end position="209"/>
    </location>
</feature>
<keyword evidence="13" id="KW-0460">Magnesium</keyword>
<dbReference type="SFLD" id="SFLDG00002">
    <property type="entry name" value="C1.7:_P-type_atpase_like"/>
    <property type="match status" value="1"/>
</dbReference>
<dbReference type="Gene3D" id="3.40.1110.10">
    <property type="entry name" value="Calcium-transporting ATPase, cytoplasmic domain N"/>
    <property type="match status" value="1"/>
</dbReference>
<dbReference type="SFLD" id="SFLDS00003">
    <property type="entry name" value="Haloacid_Dehalogenase"/>
    <property type="match status" value="1"/>
</dbReference>
<dbReference type="PANTHER" id="PTHR43520">
    <property type="entry name" value="ATP7, ISOFORM B"/>
    <property type="match status" value="1"/>
</dbReference>
<evidence type="ECO:0000256" key="7">
    <source>
        <dbReference type="ARBA" id="ARBA00022692"/>
    </source>
</evidence>
<dbReference type="NCBIfam" id="TIGR01494">
    <property type="entry name" value="ATPase_P-type"/>
    <property type="match status" value="2"/>
</dbReference>
<evidence type="ECO:0000256" key="6">
    <source>
        <dbReference type="ARBA" id="ARBA00022553"/>
    </source>
</evidence>
<comment type="subcellular location">
    <subcellularLocation>
        <location evidence="1">Golgi apparatus</location>
        <location evidence="1">trans-Golgi network membrane</location>
        <topology evidence="1">Multi-pass membrane protein</topology>
    </subcellularLocation>
    <subcellularLocation>
        <location evidence="2">Late endosome</location>
    </subcellularLocation>
    <subcellularLocation>
        <location evidence="24">Membrane</location>
    </subcellularLocation>
</comment>
<dbReference type="InterPro" id="IPR001757">
    <property type="entry name" value="P_typ_ATPase"/>
</dbReference>
<dbReference type="InterPro" id="IPR027256">
    <property type="entry name" value="P-typ_ATPase_IB"/>
</dbReference>
<organism evidence="27 28">
    <name type="scientific">Amazona collaria</name>
    <name type="common">yellow-billed parrot</name>
    <dbReference type="NCBI Taxonomy" id="241587"/>
    <lineage>
        <taxon>Eukaryota</taxon>
        <taxon>Metazoa</taxon>
        <taxon>Chordata</taxon>
        <taxon>Craniata</taxon>
        <taxon>Vertebrata</taxon>
        <taxon>Euteleostomi</taxon>
        <taxon>Archelosauria</taxon>
        <taxon>Archosauria</taxon>
        <taxon>Dinosauria</taxon>
        <taxon>Saurischia</taxon>
        <taxon>Theropoda</taxon>
        <taxon>Coelurosauria</taxon>
        <taxon>Aves</taxon>
        <taxon>Neognathae</taxon>
        <taxon>Neoaves</taxon>
        <taxon>Telluraves</taxon>
        <taxon>Australaves</taxon>
        <taxon>Psittaciformes</taxon>
        <taxon>Psittacidae</taxon>
        <taxon>Amazona</taxon>
    </lineage>
</organism>
<dbReference type="FunFam" id="3.40.1110.10:FF:000015">
    <property type="entry name" value="ATPase copper transporting beta"/>
    <property type="match status" value="1"/>
</dbReference>
<sequence length="1431" mass="154096">ASTAEPMISLRDGPLALSNTDSPPGCELKPTMKHSFAFDNMGYEGSFETGPSSSSQEHTVAVNIVGMTCQSCVQSIEGRISKVKGIVSIKVSLEQNNAVIKYLQLDISPEQICQEIQDMGFDANIAEERLTTATVNLTCLKEAVVKLRVEGMTCQSCATNIEGKIRKLHGVAKIKVSLGNQEAIVAYYPYIIQPEDLKSHISNLGYDCTIKSKSAPLKLGVLDLERLQNANPKETPASLERNGLDPRLTKMSSTATVALQVEGMHCNSCVRNIEGNISDLPGIQSIKVSLEHKCAVVQYSPNLITLSALQQAIESLPPGNFKVFLLNGSEANKGASPPPASQRDLFSEKQHATCTAVIRIDGMTCNSCVQSIEGTISQRQGVQHIAVSLASRTGTIHYDPAVTNGEELTAAIEDMGFDASVLTGNSVLSSMGRVPSCSSDALPDRPHPDGPNQPSGATAGKCFLQITGMNCASCVSTIERNLQKQDGIISVLVALMAGKAEIKYKPELIQPLEIAQLIQNLGFGATVIEDHAETEGNVELLITGMTCASCVHNIESKLMRTNGILYASVALATCKAHIQFDPEITGPRDIIKIIEEIGFHASVARRVPNAHNLDHKKEIQQWRKSFLCSLLFGIPVLILMIYMLIPNGEHHGSMMLEQNVIPGLSVLNLLFFVLCTFVQFLGGWYFYVQAYKSLKHKMANMDVLIVLATTIAYVYSCIILMVAIVEKAEKSPITFFDTPPMLFVFIALGRWLEHIAKSRTSEALAKLISLQATEATVVTLGPDHSIIREEQVAVELVQRGDIVKVVPGGKFPVDGKVIEGTSMADESLITGEAMPVTKKPGSTVIAGSINAHGSVLVNATHVGNDTTLAQIVKLVEEAQMSKAPIQQLADKFSGYFVPFIIIISTVTWIVWVTIGFINFDVIQKYFPNQNTHVSKAELILRFAFQTSITVLSIACPCSLGLATPTAVMVGTGVAAQNGILIKGGKPLEMAHKIKTVMFDKTGTITCGVPKVMRVLLLGDTAVLSLKKVLAVVGTAEASSEHPLGVAVTKYCKEELGTQSLGYCTDFQAVPGCGISCKVGGVEAVLDMAEEGLDKLDQHLNKTNSVCPSASHTYSVLIGNREWMRRNGLHIANDINDAMTDHETKGQTAVLVAIDGMLCGMIAIADTVKQEAALAVHTLKNMGIDVVLITGDNRKTAKAIATQVGIKKVFAEVLPSHKVAKVQELQNGRVKVAMVGDGVNDSPALARADVGIAIGTGTDVAIEAADVVLIRNDLLDVVASIHLSKRTVRRIRINLVLALIYNLLGIPIAAGVFMPIGLVLQPWMGSAAMAASSVSVVLSSLQLKCYKKPDTESYEAQAQGHMKPLTPSQISVHIGMDDRRRDSSRPASWDQISQVSLSSLTADKLPKHNGLVEEEGDKWSLLINGRDEEQYI</sequence>
<feature type="domain" description="HMA" evidence="26">
    <location>
        <begin position="460"/>
        <end position="526"/>
    </location>
</feature>
<keyword evidence="7 24" id="KW-0812">Transmembrane</keyword>
<name>A0A8B9F2P2_9PSIT</name>
<dbReference type="InterPro" id="IPR018303">
    <property type="entry name" value="ATPase_P-typ_P_site"/>
</dbReference>
<dbReference type="InterPro" id="IPR059000">
    <property type="entry name" value="ATPase_P-type_domA"/>
</dbReference>
<feature type="transmembrane region" description="Helical" evidence="24">
    <location>
        <begin position="731"/>
        <end position="752"/>
    </location>
</feature>
<dbReference type="GO" id="GO:0055070">
    <property type="term" value="P:copper ion homeostasis"/>
    <property type="evidence" value="ECO:0007669"/>
    <property type="project" value="TreeGrafter"/>
</dbReference>
<dbReference type="FunFam" id="3.30.70.100:FF:000001">
    <property type="entry name" value="ATPase copper transporting beta"/>
    <property type="match status" value="5"/>
</dbReference>
<dbReference type="InterPro" id="IPR006122">
    <property type="entry name" value="HMA_Cu_ion-bd"/>
</dbReference>
<dbReference type="InterPro" id="IPR017969">
    <property type="entry name" value="Heavy-metal-associated_CS"/>
</dbReference>
<keyword evidence="12 24" id="KW-0067">ATP-binding</keyword>
<dbReference type="SUPFAM" id="SSF81660">
    <property type="entry name" value="Metal cation-transporting ATPase, ATP-binding domain N"/>
    <property type="match status" value="1"/>
</dbReference>
<evidence type="ECO:0000256" key="22">
    <source>
        <dbReference type="ARBA" id="ARBA00074947"/>
    </source>
</evidence>
<evidence type="ECO:0000256" key="3">
    <source>
        <dbReference type="ARBA" id="ARBA00006024"/>
    </source>
</evidence>
<dbReference type="InterPro" id="IPR036163">
    <property type="entry name" value="HMA_dom_sf"/>
</dbReference>
<dbReference type="Gene3D" id="2.70.150.10">
    <property type="entry name" value="Calcium-transporting ATPase, cytoplasmic transduction domain A"/>
    <property type="match status" value="1"/>
</dbReference>
<feature type="region of interest" description="Disordered" evidence="25">
    <location>
        <begin position="434"/>
        <end position="456"/>
    </location>
</feature>
<proteinExistence type="inferred from homology"/>
<dbReference type="Pfam" id="PF00122">
    <property type="entry name" value="E1-E2_ATPase"/>
    <property type="match status" value="1"/>
</dbReference>
<feature type="domain" description="HMA" evidence="26">
    <location>
        <begin position="58"/>
        <end position="124"/>
    </location>
</feature>
<evidence type="ECO:0000256" key="5">
    <source>
        <dbReference type="ARBA" id="ARBA00022448"/>
    </source>
</evidence>
<keyword evidence="28" id="KW-1185">Reference proteome</keyword>
<keyword evidence="11" id="KW-0187">Copper transport</keyword>
<dbReference type="InterPro" id="IPR008250">
    <property type="entry name" value="ATPase_P-typ_transduc_dom_A_sf"/>
</dbReference>
<reference evidence="27" key="2">
    <citation type="submission" date="2025-09" db="UniProtKB">
        <authorList>
            <consortium name="Ensembl"/>
        </authorList>
    </citation>
    <scope>IDENTIFICATION</scope>
</reference>
<dbReference type="PRINTS" id="PR00119">
    <property type="entry name" value="CATATPASE"/>
</dbReference>
<evidence type="ECO:0000256" key="10">
    <source>
        <dbReference type="ARBA" id="ARBA00022741"/>
    </source>
</evidence>
<evidence type="ECO:0000256" key="9">
    <source>
        <dbReference type="ARBA" id="ARBA00022737"/>
    </source>
</evidence>
<keyword evidence="9" id="KW-0677">Repeat</keyword>
<keyword evidence="14" id="KW-1278">Translocase</keyword>
<dbReference type="PROSITE" id="PS50846">
    <property type="entry name" value="HMA_2"/>
    <property type="match status" value="6"/>
</dbReference>
<keyword evidence="16" id="KW-0186">Copper</keyword>
<evidence type="ECO:0000256" key="21">
    <source>
        <dbReference type="ARBA" id="ARBA00065683"/>
    </source>
</evidence>
<evidence type="ECO:0000259" key="26">
    <source>
        <dbReference type="PROSITE" id="PS50846"/>
    </source>
</evidence>
<dbReference type="InterPro" id="IPR023214">
    <property type="entry name" value="HAD_sf"/>
</dbReference>
<dbReference type="PANTHER" id="PTHR43520:SF29">
    <property type="entry name" value="COPPER-TRANSPORTING ATPASE 1"/>
    <property type="match status" value="1"/>
</dbReference>
<feature type="transmembrane region" description="Helical" evidence="24">
    <location>
        <begin position="939"/>
        <end position="962"/>
    </location>
</feature>
<comment type="subunit">
    <text evidence="21">Monomer. Interacts with COMMD1/MURR1. Interacts with DCTN4, in a copper-dependent manner. Interacts with ATOX1. Interacts (via C-terminus) with ZBTB16/PLZF.</text>
</comment>
<evidence type="ECO:0000256" key="11">
    <source>
        <dbReference type="ARBA" id="ARBA00022796"/>
    </source>
</evidence>
<evidence type="ECO:0000256" key="25">
    <source>
        <dbReference type="SAM" id="MobiDB-lite"/>
    </source>
</evidence>
<evidence type="ECO:0000256" key="15">
    <source>
        <dbReference type="ARBA" id="ARBA00022989"/>
    </source>
</evidence>
<dbReference type="Gene3D" id="3.40.50.1000">
    <property type="entry name" value="HAD superfamily/HAD-like"/>
    <property type="match status" value="1"/>
</dbReference>
<dbReference type="NCBIfam" id="TIGR00003">
    <property type="entry name" value="copper ion binding protein"/>
    <property type="match status" value="4"/>
</dbReference>
<feature type="transmembrane region" description="Helical" evidence="24">
    <location>
        <begin position="1294"/>
        <end position="1316"/>
    </location>
</feature>
<dbReference type="Gene3D" id="3.30.70.100">
    <property type="match status" value="6"/>
</dbReference>
<evidence type="ECO:0000256" key="8">
    <source>
        <dbReference type="ARBA" id="ARBA00022723"/>
    </source>
</evidence>
<dbReference type="GO" id="GO:0005802">
    <property type="term" value="C:trans-Golgi network"/>
    <property type="evidence" value="ECO:0007669"/>
    <property type="project" value="UniProtKB-ARBA"/>
</dbReference>
<keyword evidence="6" id="KW-0597">Phosphoprotein</keyword>
<evidence type="ECO:0000256" key="14">
    <source>
        <dbReference type="ARBA" id="ARBA00022967"/>
    </source>
</evidence>
<comment type="catalytic activity">
    <reaction evidence="20">
        <text>Cu(+)(in) + ATP + H2O = Cu(+)(out) + ADP + phosphate + H(+)</text>
        <dbReference type="Rhea" id="RHEA:25792"/>
        <dbReference type="ChEBI" id="CHEBI:15377"/>
        <dbReference type="ChEBI" id="CHEBI:15378"/>
        <dbReference type="ChEBI" id="CHEBI:30616"/>
        <dbReference type="ChEBI" id="CHEBI:43474"/>
        <dbReference type="ChEBI" id="CHEBI:49552"/>
        <dbReference type="ChEBI" id="CHEBI:456216"/>
        <dbReference type="EC" id="7.2.2.8"/>
    </reaction>
</comment>
<feature type="transmembrane region" description="Helical" evidence="24">
    <location>
        <begin position="1322"/>
        <end position="1340"/>
    </location>
</feature>
<dbReference type="GO" id="GO:0005886">
    <property type="term" value="C:plasma membrane"/>
    <property type="evidence" value="ECO:0007669"/>
    <property type="project" value="TreeGrafter"/>
</dbReference>
<feature type="domain" description="HMA" evidence="26">
    <location>
        <begin position="255"/>
        <end position="321"/>
    </location>
</feature>
<evidence type="ECO:0000256" key="19">
    <source>
        <dbReference type="ARBA" id="ARBA00023136"/>
    </source>
</evidence>
<dbReference type="FunFam" id="2.70.150.10:FF:000002">
    <property type="entry name" value="Copper-transporting ATPase 1, putative"/>
    <property type="match status" value="1"/>
</dbReference>
<dbReference type="EC" id="7.2.2.8" evidence="4"/>
<dbReference type="GO" id="GO:0140581">
    <property type="term" value="F:P-type monovalent copper transporter activity"/>
    <property type="evidence" value="ECO:0007669"/>
    <property type="project" value="UniProtKB-EC"/>
</dbReference>
<dbReference type="InterPro" id="IPR044492">
    <property type="entry name" value="P_typ_ATPase_HD_dom"/>
</dbReference>
<dbReference type="Pfam" id="PF00403">
    <property type="entry name" value="HMA"/>
    <property type="match status" value="6"/>
</dbReference>
<dbReference type="FunFam" id="3.40.50.1000:FF:000333">
    <property type="entry name" value="Copper-transporting ATPase 2"/>
    <property type="match status" value="1"/>
</dbReference>
<keyword evidence="8 24" id="KW-0479">Metal-binding</keyword>
<comment type="similarity">
    <text evidence="3 24">Belongs to the cation transport ATPase (P-type) (TC 3.A.3) family. Type IB subfamily.</text>
</comment>
<dbReference type="PROSITE" id="PS01047">
    <property type="entry name" value="HMA_1"/>
    <property type="match status" value="6"/>
</dbReference>
<dbReference type="Proteomes" id="UP000694522">
    <property type="component" value="Unplaced"/>
</dbReference>
<keyword evidence="10 24" id="KW-0547">Nucleotide-binding</keyword>
<dbReference type="GO" id="GO:0043682">
    <property type="term" value="F:P-type divalent copper transporter activity"/>
    <property type="evidence" value="ECO:0007669"/>
    <property type="project" value="TreeGrafter"/>
</dbReference>
<keyword evidence="17" id="KW-0333">Golgi apparatus</keyword>
<feature type="transmembrane region" description="Helical" evidence="24">
    <location>
        <begin position="895"/>
        <end position="919"/>
    </location>
</feature>
<dbReference type="CDD" id="cd00371">
    <property type="entry name" value="HMA"/>
    <property type="match status" value="6"/>
</dbReference>
<dbReference type="GO" id="GO:0016887">
    <property type="term" value="F:ATP hydrolysis activity"/>
    <property type="evidence" value="ECO:0007669"/>
    <property type="project" value="InterPro"/>
</dbReference>
<dbReference type="FunFam" id="3.30.70.100:FF:000009">
    <property type="entry name" value="ATPase copper transporting beta"/>
    <property type="match status" value="1"/>
</dbReference>
<dbReference type="SFLD" id="SFLDF00027">
    <property type="entry name" value="p-type_atpase"/>
    <property type="match status" value="1"/>
</dbReference>
<dbReference type="SUPFAM" id="SSF81665">
    <property type="entry name" value="Calcium ATPase, transmembrane domain M"/>
    <property type="match status" value="1"/>
</dbReference>
<evidence type="ECO:0000256" key="13">
    <source>
        <dbReference type="ARBA" id="ARBA00022842"/>
    </source>
</evidence>
<evidence type="ECO:0000256" key="4">
    <source>
        <dbReference type="ARBA" id="ARBA00012517"/>
    </source>
</evidence>
<evidence type="ECO:0000256" key="12">
    <source>
        <dbReference type="ARBA" id="ARBA00022840"/>
    </source>
</evidence>
<dbReference type="Pfam" id="PF00702">
    <property type="entry name" value="Hydrolase"/>
    <property type="match status" value="1"/>
</dbReference>
<dbReference type="Ensembl" id="ENSACOT00000002890.1">
    <property type="protein sequence ID" value="ENSACOP00000002797.1"/>
    <property type="gene ID" value="ENSACOG00000001631.1"/>
</dbReference>
<feature type="transmembrane region" description="Helical" evidence="24">
    <location>
        <begin position="699"/>
        <end position="725"/>
    </location>
</feature>
<dbReference type="PROSITE" id="PS00154">
    <property type="entry name" value="ATPASE_E1_E2"/>
    <property type="match status" value="1"/>
</dbReference>
<dbReference type="GO" id="GO:0015677">
    <property type="term" value="P:copper ion import"/>
    <property type="evidence" value="ECO:0007669"/>
    <property type="project" value="TreeGrafter"/>
</dbReference>
<evidence type="ECO:0000256" key="18">
    <source>
        <dbReference type="ARBA" id="ARBA00023065"/>
    </source>
</evidence>
<feature type="domain" description="HMA" evidence="26">
    <location>
        <begin position="354"/>
        <end position="420"/>
    </location>
</feature>